<dbReference type="InterPro" id="IPR007159">
    <property type="entry name" value="SpoVT-AbrB_dom"/>
</dbReference>
<dbReference type="Gene3D" id="2.10.260.10">
    <property type="match status" value="1"/>
</dbReference>
<reference evidence="3" key="1">
    <citation type="submission" date="2021-04" db="EMBL/GenBank/DDBJ databases">
        <title>Genomics, taxonomy and metabolism of representatives of sulfur bacteria of the genus Thiothrix: Thiothrix fructosivorans QT, Thiothrix unzii A1T and three new species, Thiothrix subterranea sp. nov., Thiothrix litoralis sp. nov. and 'Candidatus Thiothrix anitrata' sp. nov.</title>
        <authorList>
            <person name="Ravin N.V."/>
            <person name="Smolyakov D."/>
            <person name="Rudenko T.S."/>
            <person name="Mardanov A.V."/>
            <person name="Beletsky A.V."/>
            <person name="Markov N.D."/>
            <person name="Fomenkov A.I."/>
            <person name="Roberts R.J."/>
            <person name="Karnachuk O.V."/>
            <person name="Novikov A."/>
            <person name="Grabovich M.Y."/>
        </authorList>
    </citation>
    <scope>NUCLEOTIDE SEQUENCE</scope>
    <source>
        <strain evidence="3">A1</strain>
    </source>
</reference>
<feature type="domain" description="SpoVT-AbrB" evidence="2">
    <location>
        <begin position="1"/>
        <end position="43"/>
    </location>
</feature>
<dbReference type="KEGG" id="tun:J9260_14435"/>
<dbReference type="SMART" id="SM00966">
    <property type="entry name" value="SpoVT_AbrB"/>
    <property type="match status" value="1"/>
</dbReference>
<dbReference type="AlphaFoldDB" id="A0A975F7W0"/>
<accession>A0A975F7W0</accession>
<sequence length="83" mass="9715">MRVTTKGQVTIPRNIREKLGISSETEIDFREEDGRFYIIRVDEPTITRKFHKFRGIATAKISTDQIMGLTREWPPMIITDPHQ</sequence>
<evidence type="ECO:0000313" key="3">
    <source>
        <dbReference type="EMBL" id="QTR52887.1"/>
    </source>
</evidence>
<protein>
    <submittedName>
        <fullName evidence="3">AbrB/MazE/SpoVT family DNA-binding domain-containing protein</fullName>
    </submittedName>
</protein>
<keyword evidence="4" id="KW-1185">Reference proteome</keyword>
<dbReference type="Proteomes" id="UP000672009">
    <property type="component" value="Chromosome"/>
</dbReference>
<dbReference type="EMBL" id="CP072793">
    <property type="protein sequence ID" value="QTR52887.1"/>
    <property type="molecule type" value="Genomic_DNA"/>
</dbReference>
<dbReference type="GO" id="GO:0003677">
    <property type="term" value="F:DNA binding"/>
    <property type="evidence" value="ECO:0007669"/>
    <property type="project" value="UniProtKB-UniRule"/>
</dbReference>
<dbReference type="SUPFAM" id="SSF89447">
    <property type="entry name" value="AbrB/MazE/MraZ-like"/>
    <property type="match status" value="1"/>
</dbReference>
<evidence type="ECO:0000313" key="4">
    <source>
        <dbReference type="Proteomes" id="UP000672009"/>
    </source>
</evidence>
<gene>
    <name evidence="3" type="ORF">J9260_14435</name>
</gene>
<dbReference type="RefSeq" id="WP_210218419.1">
    <property type="nucleotide sequence ID" value="NZ_CP072793.1"/>
</dbReference>
<proteinExistence type="predicted"/>
<evidence type="ECO:0000256" key="1">
    <source>
        <dbReference type="PROSITE-ProRule" id="PRU01076"/>
    </source>
</evidence>
<dbReference type="NCBIfam" id="TIGR01439">
    <property type="entry name" value="lp_hng_hel_AbrB"/>
    <property type="match status" value="1"/>
</dbReference>
<dbReference type="PROSITE" id="PS51740">
    <property type="entry name" value="SPOVT_ABRB"/>
    <property type="match status" value="1"/>
</dbReference>
<dbReference type="Pfam" id="PF04014">
    <property type="entry name" value="MazE_antitoxin"/>
    <property type="match status" value="1"/>
</dbReference>
<organism evidence="3 4">
    <name type="scientific">Thiothrix unzii</name>
    <dbReference type="NCBI Taxonomy" id="111769"/>
    <lineage>
        <taxon>Bacteria</taxon>
        <taxon>Pseudomonadati</taxon>
        <taxon>Pseudomonadota</taxon>
        <taxon>Gammaproteobacteria</taxon>
        <taxon>Thiotrichales</taxon>
        <taxon>Thiotrichaceae</taxon>
        <taxon>Thiothrix</taxon>
    </lineage>
</organism>
<keyword evidence="1 3" id="KW-0238">DNA-binding</keyword>
<dbReference type="InterPro" id="IPR037914">
    <property type="entry name" value="SpoVT-AbrB_sf"/>
</dbReference>
<name>A0A975F7W0_9GAMM</name>
<evidence type="ECO:0000259" key="2">
    <source>
        <dbReference type="PROSITE" id="PS51740"/>
    </source>
</evidence>